<evidence type="ECO:0000256" key="2">
    <source>
        <dbReference type="ARBA" id="ARBA00005386"/>
    </source>
</evidence>
<keyword evidence="7 8" id="KW-0802">TPR repeat</keyword>
<evidence type="ECO:0000256" key="6">
    <source>
        <dbReference type="ARBA" id="ARBA00022737"/>
    </source>
</evidence>
<dbReference type="Gene3D" id="1.25.40.10">
    <property type="entry name" value="Tetratricopeptide repeat domain"/>
    <property type="match status" value="6"/>
</dbReference>
<dbReference type="PANTHER" id="PTHR44366:SF1">
    <property type="entry name" value="UDP-N-ACETYLGLUCOSAMINE--PEPTIDE N-ACETYLGLUCOSAMINYLTRANSFERASE 110 KDA SUBUNIT"/>
    <property type="match status" value="1"/>
</dbReference>
<keyword evidence="4" id="KW-0328">Glycosyltransferase</keyword>
<dbReference type="PROSITE" id="PS50005">
    <property type="entry name" value="TPR"/>
    <property type="match status" value="6"/>
</dbReference>
<dbReference type="Pfam" id="PF13414">
    <property type="entry name" value="TPR_11"/>
    <property type="match status" value="1"/>
</dbReference>
<evidence type="ECO:0000256" key="8">
    <source>
        <dbReference type="PROSITE-ProRule" id="PRU00339"/>
    </source>
</evidence>
<dbReference type="Pfam" id="PF13041">
    <property type="entry name" value="PPR_2"/>
    <property type="match status" value="3"/>
</dbReference>
<evidence type="ECO:0000259" key="10">
    <source>
        <dbReference type="Pfam" id="PF13844"/>
    </source>
</evidence>
<feature type="repeat" description="TPR" evidence="8">
    <location>
        <begin position="519"/>
        <end position="552"/>
    </location>
</feature>
<dbReference type="PROSITE" id="PS50293">
    <property type="entry name" value="TPR_REGION"/>
    <property type="match status" value="1"/>
</dbReference>
<keyword evidence="6" id="KW-0677">Repeat</keyword>
<gene>
    <name evidence="11" type="ORF">KY290_038648</name>
</gene>
<dbReference type="Gene3D" id="3.40.50.11380">
    <property type="match status" value="1"/>
</dbReference>
<keyword evidence="5" id="KW-0808">Transferase</keyword>
<name>A0ABQ7U0H4_SOLTU</name>
<feature type="repeat" description="PPR" evidence="9">
    <location>
        <begin position="401"/>
        <end position="435"/>
    </location>
</feature>
<dbReference type="InterPro" id="IPR029489">
    <property type="entry name" value="OGT/SEC/SPY_C"/>
</dbReference>
<dbReference type="EMBL" id="JAIVGD010000028">
    <property type="protein sequence ID" value="KAH0739943.1"/>
    <property type="molecule type" value="Genomic_DNA"/>
</dbReference>
<reference evidence="11 12" key="1">
    <citation type="journal article" date="2021" name="bioRxiv">
        <title>Chromosome-scale and haplotype-resolved genome assembly of a tetraploid potato cultivar.</title>
        <authorList>
            <person name="Sun H."/>
            <person name="Jiao W.-B."/>
            <person name="Krause K."/>
            <person name="Campoy J.A."/>
            <person name="Goel M."/>
            <person name="Folz-Donahue K."/>
            <person name="Kukat C."/>
            <person name="Huettel B."/>
            <person name="Schneeberger K."/>
        </authorList>
    </citation>
    <scope>NUCLEOTIDE SEQUENCE [LARGE SCALE GENOMIC DNA]</scope>
    <source>
        <strain evidence="11">SolTubOtavaFocal</strain>
        <tissue evidence="11">Leaves</tissue>
    </source>
</reference>
<sequence>MFARIFFQRTLYSATFTNNTSIFRCLKTIAPSIDQCSNPFSGKGSCGRSVPNDDYFATIHHVSNIVRRDIYLERTLNKMHISSIVNSELVYRVLRSCCQHGIESFRFFNWARTQHPQYDPTTVEFEELLKTLARTAHWETMWKVVQQMKAQNIPISPSIVSFIIEHYGKRGLIDQAVELFNRLKNFDCPQTTEVYNAMLFALCEVKNFQGAYALIRRMIRKGTVPDKQTYSILVNGWCSAGKMREAQEFLEEMSRKGFNPPVRGRDLLIDGLLSAGYLESAKGLVRKMTKEGFVPDVGTFNSLAEAICKTGEIDFCIDLFNDVCRSGLFPDIETYKIVITAASKVGRIDEAFQILHRSIEAGHRPFPSLYAPILKAFFRRGQFDDAFSFFSEMKLKGHPPNRPLYTMLIKMCSRGGRFVEASNYLVEMTELNLLPMSRSFDMVTDGLKNCGKHDLAKRIEHWRYLSNRLKAVRMICPLFDTTRWVRNLERSYFKMWNLYCSGQHPQPFKEAVKLKPNSSDAYLCMGSVYKDLGMPQKAIVCYQRALQARRDYAMAFVLLGLVYHEQGNLEMAIRNYRRAIARDAECFEAYGNLGNALKDADRVQEAIDCYHQCISLQPNHLQILSILGNTFMERNRTSALEQCYKSILAVTISDPFINLAIIYVQQGNYGLAMSCCNEVLRINPMATEGLVNRGNIYIEIGKVNEAIQDYTQAIAISPTVADTHALLALAYMLSRNIEATIKSYRQALMLRPNFPRATCNLFHSLQCVCDWDNREEMFIEVEGILRRQIEMSIIPSILPFQVIEFPLDPMLALDISHKFAQYCSLIAARYVLYPFMHPPPLSIKGCGRNGRLRVGYVSSDFGDHPVSHLMCSVFGMHDRENVEVFCYALSPNEGTEWEICIQSEAEHFIDVSSLTFDATARMINEDRIQILIDLNGYTKGERSEIFAMQPAPIQVLYMGFPGTTGATYIDYLITAEFVSPMKYAHFYSEKLLHLPHCYFVNDYKQKNRDVLDPNSQPTRSDYGLPVDTFIFAYAISLSVYQKVFFGFLHFQLQGRRGSAHMLLHKVCNKTNIIFTDVAMKQEHVKRCSLADLFLDTNRCSLGWSTNDYPPLEKMATRVAGSLCLATGLGDEMIVSRGGHMKEYEEKAVFLALNHPNLKNLTNRLKAVRMSCPLFDTARWVRNLERSYFKMWNLYCSGQHPQHFKVTENDAKFPFDH</sequence>
<feature type="repeat" description="TPR" evidence="8">
    <location>
        <begin position="587"/>
        <end position="620"/>
    </location>
</feature>
<feature type="repeat" description="TPR" evidence="8">
    <location>
        <begin position="721"/>
        <end position="754"/>
    </location>
</feature>
<comment type="pathway">
    <text evidence="1">Protein modification; protein glycosylation.</text>
</comment>
<dbReference type="Pfam" id="PF01535">
    <property type="entry name" value="PPR"/>
    <property type="match status" value="2"/>
</dbReference>
<keyword evidence="12" id="KW-1185">Reference proteome</keyword>
<dbReference type="InterPro" id="IPR011990">
    <property type="entry name" value="TPR-like_helical_dom_sf"/>
</dbReference>
<evidence type="ECO:0000313" key="11">
    <source>
        <dbReference type="EMBL" id="KAH0739943.1"/>
    </source>
</evidence>
<organism evidence="11 12">
    <name type="scientific">Solanum tuberosum</name>
    <name type="common">Potato</name>
    <dbReference type="NCBI Taxonomy" id="4113"/>
    <lineage>
        <taxon>Eukaryota</taxon>
        <taxon>Viridiplantae</taxon>
        <taxon>Streptophyta</taxon>
        <taxon>Embryophyta</taxon>
        <taxon>Tracheophyta</taxon>
        <taxon>Spermatophyta</taxon>
        <taxon>Magnoliopsida</taxon>
        <taxon>eudicotyledons</taxon>
        <taxon>Gunneridae</taxon>
        <taxon>Pentapetalae</taxon>
        <taxon>asterids</taxon>
        <taxon>lamiids</taxon>
        <taxon>Solanales</taxon>
        <taxon>Solanaceae</taxon>
        <taxon>Solanoideae</taxon>
        <taxon>Solaneae</taxon>
        <taxon>Solanum</taxon>
    </lineage>
</organism>
<evidence type="ECO:0000256" key="1">
    <source>
        <dbReference type="ARBA" id="ARBA00004922"/>
    </source>
</evidence>
<evidence type="ECO:0000256" key="9">
    <source>
        <dbReference type="PROSITE-ProRule" id="PRU00708"/>
    </source>
</evidence>
<feature type="repeat" description="TPR" evidence="8">
    <location>
        <begin position="553"/>
        <end position="586"/>
    </location>
</feature>
<feature type="domain" description="O-GlcNAc transferase C-terminal" evidence="10">
    <location>
        <begin position="1046"/>
        <end position="1183"/>
    </location>
</feature>
<dbReference type="Pfam" id="PF13181">
    <property type="entry name" value="TPR_8"/>
    <property type="match status" value="1"/>
</dbReference>
<dbReference type="NCBIfam" id="TIGR00756">
    <property type="entry name" value="PPR"/>
    <property type="match status" value="6"/>
</dbReference>
<feature type="repeat" description="PPR" evidence="9">
    <location>
        <begin position="331"/>
        <end position="365"/>
    </location>
</feature>
<evidence type="ECO:0000256" key="4">
    <source>
        <dbReference type="ARBA" id="ARBA00022676"/>
    </source>
</evidence>
<dbReference type="Pfam" id="PF00515">
    <property type="entry name" value="TPR_1"/>
    <property type="match status" value="1"/>
</dbReference>
<dbReference type="InterPro" id="IPR002885">
    <property type="entry name" value="PPR_rpt"/>
</dbReference>
<dbReference type="Proteomes" id="UP000826656">
    <property type="component" value="Unassembled WGS sequence"/>
</dbReference>
<accession>A0ABQ7U0H4</accession>
<dbReference type="SUPFAM" id="SSF48452">
    <property type="entry name" value="TPR-like"/>
    <property type="match status" value="2"/>
</dbReference>
<evidence type="ECO:0000256" key="3">
    <source>
        <dbReference type="ARBA" id="ARBA00011970"/>
    </source>
</evidence>
<feature type="repeat" description="PPR" evidence="9">
    <location>
        <begin position="226"/>
        <end position="260"/>
    </location>
</feature>
<evidence type="ECO:0000256" key="5">
    <source>
        <dbReference type="ARBA" id="ARBA00022679"/>
    </source>
</evidence>
<dbReference type="InterPro" id="IPR019734">
    <property type="entry name" value="TPR_rpt"/>
</dbReference>
<dbReference type="SMART" id="SM00028">
    <property type="entry name" value="TPR"/>
    <property type="match status" value="6"/>
</dbReference>
<feature type="repeat" description="PPR" evidence="9">
    <location>
        <begin position="191"/>
        <end position="225"/>
    </location>
</feature>
<comment type="caution">
    <text evidence="11">The sequence shown here is derived from an EMBL/GenBank/DDBJ whole genome shotgun (WGS) entry which is preliminary data.</text>
</comment>
<feature type="domain" description="O-GlcNAc transferase C-terminal" evidence="10">
    <location>
        <begin position="768"/>
        <end position="1009"/>
    </location>
</feature>
<feature type="repeat" description="PPR" evidence="9">
    <location>
        <begin position="366"/>
        <end position="400"/>
    </location>
</feature>
<dbReference type="PANTHER" id="PTHR44366">
    <property type="entry name" value="UDP-N-ACETYLGLUCOSAMINE--PEPTIDE N-ACETYLGLUCOSAMINYLTRANSFERASE 110 KDA SUBUNIT"/>
    <property type="match status" value="1"/>
</dbReference>
<dbReference type="Gene3D" id="3.40.50.2000">
    <property type="entry name" value="Glycogen Phosphorylase B"/>
    <property type="match status" value="1"/>
</dbReference>
<dbReference type="PROSITE" id="PS51375">
    <property type="entry name" value="PPR"/>
    <property type="match status" value="6"/>
</dbReference>
<protein>
    <recommendedName>
        <fullName evidence="3">protein O-GlcNAc transferase</fullName>
        <ecNumber evidence="3">2.4.1.255</ecNumber>
    </recommendedName>
</protein>
<feature type="repeat" description="TPR" evidence="8">
    <location>
        <begin position="653"/>
        <end position="686"/>
    </location>
</feature>
<evidence type="ECO:0000313" key="12">
    <source>
        <dbReference type="Proteomes" id="UP000826656"/>
    </source>
</evidence>
<evidence type="ECO:0000256" key="7">
    <source>
        <dbReference type="ARBA" id="ARBA00022803"/>
    </source>
</evidence>
<feature type="repeat" description="TPR" evidence="8">
    <location>
        <begin position="687"/>
        <end position="720"/>
    </location>
</feature>
<feature type="repeat" description="PPR" evidence="9">
    <location>
        <begin position="296"/>
        <end position="330"/>
    </location>
</feature>
<dbReference type="InterPro" id="IPR037919">
    <property type="entry name" value="OGT"/>
</dbReference>
<dbReference type="Pfam" id="PF13424">
    <property type="entry name" value="TPR_12"/>
    <property type="match status" value="1"/>
</dbReference>
<comment type="similarity">
    <text evidence="2">Belongs to the glycosyltransferase 41 family. O-GlcNAc transferase subfamily.</text>
</comment>
<proteinExistence type="inferred from homology"/>
<dbReference type="EC" id="2.4.1.255" evidence="3"/>
<dbReference type="Pfam" id="PF13844">
    <property type="entry name" value="Glyco_transf_41"/>
    <property type="match status" value="2"/>
</dbReference>